<protein>
    <submittedName>
        <fullName evidence="1">Uncharacterized protein</fullName>
    </submittedName>
</protein>
<accession>A0A844CZI5</accession>
<gene>
    <name evidence="1" type="ORF">GJ698_02320</name>
</gene>
<evidence type="ECO:0000313" key="1">
    <source>
        <dbReference type="EMBL" id="MRW82925.1"/>
    </source>
</evidence>
<dbReference type="AlphaFoldDB" id="A0A844CZI5"/>
<comment type="caution">
    <text evidence="1">The sequence shown here is derived from an EMBL/GenBank/DDBJ whole genome shotgun (WGS) entry which is preliminary data.</text>
</comment>
<dbReference type="Proteomes" id="UP000439986">
    <property type="component" value="Unassembled WGS sequence"/>
</dbReference>
<sequence>MPAILQQGPAPAQTGTPEEKVTLAAREWREKDREHIAEKNATTSAAEYRARRKLRMTVDLTDGKAGQP</sequence>
<organism evidence="1 2">
    <name type="scientific">Duganella aquatilis</name>
    <dbReference type="NCBI Taxonomy" id="2666082"/>
    <lineage>
        <taxon>Bacteria</taxon>
        <taxon>Pseudomonadati</taxon>
        <taxon>Pseudomonadota</taxon>
        <taxon>Betaproteobacteria</taxon>
        <taxon>Burkholderiales</taxon>
        <taxon>Oxalobacteraceae</taxon>
        <taxon>Telluria group</taxon>
        <taxon>Duganella</taxon>
    </lineage>
</organism>
<keyword evidence="2" id="KW-1185">Reference proteome</keyword>
<dbReference type="EMBL" id="WKJL01000001">
    <property type="protein sequence ID" value="MRW82925.1"/>
    <property type="molecule type" value="Genomic_DNA"/>
</dbReference>
<evidence type="ECO:0000313" key="2">
    <source>
        <dbReference type="Proteomes" id="UP000439986"/>
    </source>
</evidence>
<dbReference type="RefSeq" id="WP_154355960.1">
    <property type="nucleotide sequence ID" value="NZ_WKJL01000001.1"/>
</dbReference>
<name>A0A844CZI5_9BURK</name>
<proteinExistence type="predicted"/>
<reference evidence="1 2" key="1">
    <citation type="submission" date="2019-11" db="EMBL/GenBank/DDBJ databases">
        <title>Novel species isolated from a subtropical stream in China.</title>
        <authorList>
            <person name="Lu H."/>
        </authorList>
    </citation>
    <scope>NUCLEOTIDE SEQUENCE [LARGE SCALE GENOMIC DNA]</scope>
    <source>
        <strain evidence="1 2">FT26W</strain>
    </source>
</reference>